<dbReference type="GO" id="GO:0004479">
    <property type="term" value="F:methionyl-tRNA formyltransferase activity"/>
    <property type="evidence" value="ECO:0007669"/>
    <property type="project" value="UniProtKB-UniRule"/>
</dbReference>
<dbReference type="PATRIC" id="fig|1246955.3.peg.433"/>
<comment type="function">
    <text evidence="5">Attaches a formyl group to the free amino group of methionyl-tRNA(fMet). The formyl group appears to play a dual role in the initiator identity of N-formylmethionyl-tRNA by promoting its recognition by IF2 and preventing the misappropriation of this tRNA by the elongation apparatus.</text>
</comment>
<name>L0RVR2_MYCC1</name>
<accession>L0RVR2</accession>
<dbReference type="HAMAP" id="MF_00182">
    <property type="entry name" value="Formyl_trans"/>
    <property type="match status" value="1"/>
</dbReference>
<gene>
    <name evidence="8" type="primary">MCYN0480</name>
    <name evidence="5" type="synonym">fmt</name>
    <name evidence="8" type="ordered locus">MCYN_0480</name>
</gene>
<organism evidence="8 9">
    <name type="scientific">Mycoplasmopsis cynos (strain C142)</name>
    <name type="common">Mycoplasma cynos</name>
    <dbReference type="NCBI Taxonomy" id="1246955"/>
    <lineage>
        <taxon>Bacteria</taxon>
        <taxon>Bacillati</taxon>
        <taxon>Mycoplasmatota</taxon>
        <taxon>Mycoplasmoidales</taxon>
        <taxon>Metamycoplasmataceae</taxon>
        <taxon>Mycoplasmopsis</taxon>
    </lineage>
</organism>
<reference evidence="9" key="1">
    <citation type="journal article" date="2013" name="Genome Announc.">
        <title>Complete genome sequence of Mycoplasma cynos strain C142.</title>
        <authorList>
            <person name="Walker C.A."/>
            <person name="Mannering S.A."/>
            <person name="Shields S."/>
            <person name="Blake D.P."/>
            <person name="Brownlie J."/>
        </authorList>
    </citation>
    <scope>NUCLEOTIDE SEQUENCE [LARGE SCALE GENOMIC DNA]</scope>
    <source>
        <strain evidence="9">C142</strain>
    </source>
</reference>
<comment type="catalytic activity">
    <reaction evidence="5">
        <text>L-methionyl-tRNA(fMet) + (6R)-10-formyltetrahydrofolate = N-formyl-L-methionyl-tRNA(fMet) + (6S)-5,6,7,8-tetrahydrofolate + H(+)</text>
        <dbReference type="Rhea" id="RHEA:24380"/>
        <dbReference type="Rhea" id="RHEA-COMP:9952"/>
        <dbReference type="Rhea" id="RHEA-COMP:9953"/>
        <dbReference type="ChEBI" id="CHEBI:15378"/>
        <dbReference type="ChEBI" id="CHEBI:57453"/>
        <dbReference type="ChEBI" id="CHEBI:78530"/>
        <dbReference type="ChEBI" id="CHEBI:78844"/>
        <dbReference type="ChEBI" id="CHEBI:195366"/>
        <dbReference type="EC" id="2.1.2.9"/>
    </reaction>
</comment>
<dbReference type="STRING" id="1246955.MCYN_0480"/>
<evidence type="ECO:0000256" key="1">
    <source>
        <dbReference type="ARBA" id="ARBA00010699"/>
    </source>
</evidence>
<evidence type="ECO:0000256" key="5">
    <source>
        <dbReference type="HAMAP-Rule" id="MF_00182"/>
    </source>
</evidence>
<sequence length="296" mass="33955">MIKFLKKRCELMMMKNKPKIILAGTPEFAVETFEKIIQNFNVLAIISQPDKPANRGYKLQYTPTKILAEKYQIKVYQPEKIIDIYEELKSYDYDILLSCAFGQFIPTKVLELAKKGSLNIHGSLLPKYRGAAPIQHSLLNGDDVTGICLIYMVNKMDAGDIIFEKSINIDLKDTSETLFKKLSSLSAENIVKWLEDFYNGNFKIKKQNEDLVTLAPKLEKQSALIEQVLTVNDAFNKIRAFSSNPGAYLFFQNKRLKVYYASKDFVKNAPEINLSDGKLYAVDYQFESKKRVKLQK</sequence>
<dbReference type="eggNOG" id="COG0223">
    <property type="taxonomic scope" value="Bacteria"/>
</dbReference>
<dbReference type="InterPro" id="IPR011034">
    <property type="entry name" value="Formyl_transferase-like_C_sf"/>
</dbReference>
<keyword evidence="4 5" id="KW-0648">Protein biosynthesis</keyword>
<evidence type="ECO:0000256" key="2">
    <source>
        <dbReference type="ARBA" id="ARBA00012261"/>
    </source>
</evidence>
<dbReference type="PANTHER" id="PTHR11138">
    <property type="entry name" value="METHIONYL-TRNA FORMYLTRANSFERASE"/>
    <property type="match status" value="1"/>
</dbReference>
<dbReference type="Pfam" id="PF02911">
    <property type="entry name" value="Formyl_trans_C"/>
    <property type="match status" value="1"/>
</dbReference>
<dbReference type="KEGG" id="mcy:MCYN_0480"/>
<dbReference type="GO" id="GO:0005829">
    <property type="term" value="C:cytosol"/>
    <property type="evidence" value="ECO:0007669"/>
    <property type="project" value="TreeGrafter"/>
</dbReference>
<feature type="binding site" evidence="5">
    <location>
        <begin position="123"/>
        <end position="126"/>
    </location>
    <ligand>
        <name>(6S)-5,6,7,8-tetrahydrofolate</name>
        <dbReference type="ChEBI" id="CHEBI:57453"/>
    </ligand>
</feature>
<dbReference type="PANTHER" id="PTHR11138:SF5">
    <property type="entry name" value="METHIONYL-TRNA FORMYLTRANSFERASE, MITOCHONDRIAL"/>
    <property type="match status" value="1"/>
</dbReference>
<dbReference type="InterPro" id="IPR005794">
    <property type="entry name" value="Fmt"/>
</dbReference>
<keyword evidence="3 5" id="KW-0808">Transferase</keyword>
<dbReference type="HOGENOM" id="CLU_033347_1_1_14"/>
<evidence type="ECO:0000256" key="3">
    <source>
        <dbReference type="ARBA" id="ARBA00022679"/>
    </source>
</evidence>
<evidence type="ECO:0000256" key="4">
    <source>
        <dbReference type="ARBA" id="ARBA00022917"/>
    </source>
</evidence>
<evidence type="ECO:0000259" key="7">
    <source>
        <dbReference type="Pfam" id="PF02911"/>
    </source>
</evidence>
<evidence type="ECO:0000313" key="9">
    <source>
        <dbReference type="Proteomes" id="UP000010466"/>
    </source>
</evidence>
<dbReference type="SUPFAM" id="SSF53328">
    <property type="entry name" value="Formyltransferase"/>
    <property type="match status" value="1"/>
</dbReference>
<dbReference type="InterPro" id="IPR002376">
    <property type="entry name" value="Formyl_transf_N"/>
</dbReference>
<dbReference type="InterPro" id="IPR005793">
    <property type="entry name" value="Formyl_trans_C"/>
</dbReference>
<feature type="domain" description="Formyl transferase C-terminal" evidence="7">
    <location>
        <begin position="218"/>
        <end position="264"/>
    </location>
</feature>
<protein>
    <recommendedName>
        <fullName evidence="2 5">Methionyl-tRNA formyltransferase</fullName>
        <ecNumber evidence="2 5">2.1.2.9</ecNumber>
    </recommendedName>
</protein>
<evidence type="ECO:0000259" key="6">
    <source>
        <dbReference type="Pfam" id="PF00551"/>
    </source>
</evidence>
<dbReference type="CDD" id="cd08646">
    <property type="entry name" value="FMT_core_Met-tRNA-FMT_N"/>
    <property type="match status" value="1"/>
</dbReference>
<evidence type="ECO:0000313" key="8">
    <source>
        <dbReference type="EMBL" id="CCP24212.1"/>
    </source>
</evidence>
<dbReference type="Pfam" id="PF00551">
    <property type="entry name" value="Formyl_trans_N"/>
    <property type="match status" value="1"/>
</dbReference>
<dbReference type="AlphaFoldDB" id="L0RVR2"/>
<dbReference type="Gene3D" id="3.40.50.12230">
    <property type="match status" value="1"/>
</dbReference>
<comment type="similarity">
    <text evidence="1 5">Belongs to the Fmt family.</text>
</comment>
<dbReference type="EMBL" id="HF559394">
    <property type="protein sequence ID" value="CCP24212.1"/>
    <property type="molecule type" value="Genomic_DNA"/>
</dbReference>
<dbReference type="EC" id="2.1.2.9" evidence="2 5"/>
<dbReference type="InterPro" id="IPR041711">
    <property type="entry name" value="Met-tRNA-FMT_N"/>
</dbReference>
<dbReference type="SUPFAM" id="SSF50486">
    <property type="entry name" value="FMT C-terminal domain-like"/>
    <property type="match status" value="1"/>
</dbReference>
<keyword evidence="9" id="KW-1185">Reference proteome</keyword>
<proteinExistence type="inferred from homology"/>
<dbReference type="Proteomes" id="UP000010466">
    <property type="component" value="Chromosome"/>
</dbReference>
<dbReference type="InterPro" id="IPR036477">
    <property type="entry name" value="Formyl_transf_N_sf"/>
</dbReference>
<feature type="domain" description="Formyl transferase N-terminal" evidence="6">
    <location>
        <begin position="23"/>
        <end position="191"/>
    </location>
</feature>
<dbReference type="NCBIfam" id="TIGR00460">
    <property type="entry name" value="fmt"/>
    <property type="match status" value="1"/>
</dbReference>